<organism evidence="2 3">
    <name type="scientific">Paludifilum halophilum</name>
    <dbReference type="NCBI Taxonomy" id="1642702"/>
    <lineage>
        <taxon>Bacteria</taxon>
        <taxon>Bacillati</taxon>
        <taxon>Bacillota</taxon>
        <taxon>Bacilli</taxon>
        <taxon>Bacillales</taxon>
        <taxon>Thermoactinomycetaceae</taxon>
        <taxon>Paludifilum</taxon>
    </lineage>
</organism>
<protein>
    <submittedName>
        <fullName evidence="2">Uncharacterized protein</fullName>
    </submittedName>
</protein>
<accession>A0A235B8S1</accession>
<feature type="transmembrane region" description="Helical" evidence="1">
    <location>
        <begin position="114"/>
        <end position="133"/>
    </location>
</feature>
<feature type="transmembrane region" description="Helical" evidence="1">
    <location>
        <begin position="153"/>
        <end position="171"/>
    </location>
</feature>
<dbReference type="OrthoDB" id="9866000at2"/>
<keyword evidence="1" id="KW-0472">Membrane</keyword>
<sequence>MNEFLVWTTWILFGGMLLPVAIAGRRTPQTEMVCAMTVGTVVGWSVGIYLPIAAGISFFYATVIAMGAGTVAGWVAGWRGGIRGVLEGSVSGWMGGMMGPMLEEMVSPRYVPTLFHLTSVLVAGSFFLVYLLLDPVSSVLHQRRELVWRNRPVVYLLWVLCFLLSSHFYPLSASEESPGHLHGGGQTFWYEPFVPTPLSVGESVEGNRACHGCEC</sequence>
<keyword evidence="1" id="KW-0812">Transmembrane</keyword>
<dbReference type="Proteomes" id="UP000215459">
    <property type="component" value="Unassembled WGS sequence"/>
</dbReference>
<proteinExistence type="predicted"/>
<dbReference type="RefSeq" id="WP_094263695.1">
    <property type="nucleotide sequence ID" value="NZ_NOWF01000003.1"/>
</dbReference>
<dbReference type="AlphaFoldDB" id="A0A235B8S1"/>
<comment type="caution">
    <text evidence="2">The sequence shown here is derived from an EMBL/GenBank/DDBJ whole genome shotgun (WGS) entry which is preliminary data.</text>
</comment>
<evidence type="ECO:0000256" key="1">
    <source>
        <dbReference type="SAM" id="Phobius"/>
    </source>
</evidence>
<evidence type="ECO:0000313" key="3">
    <source>
        <dbReference type="Proteomes" id="UP000215459"/>
    </source>
</evidence>
<dbReference type="EMBL" id="NOWF01000003">
    <property type="protein sequence ID" value="OYD08389.1"/>
    <property type="molecule type" value="Genomic_DNA"/>
</dbReference>
<evidence type="ECO:0000313" key="2">
    <source>
        <dbReference type="EMBL" id="OYD08389.1"/>
    </source>
</evidence>
<name>A0A235B8S1_9BACL</name>
<keyword evidence="3" id="KW-1185">Reference proteome</keyword>
<reference evidence="2 3" key="1">
    <citation type="submission" date="2017-07" db="EMBL/GenBank/DDBJ databases">
        <title>The genome sequence of Paludifilum halophilum highlights mechanisms for microbial adaptation to high salt environemnts.</title>
        <authorList>
            <person name="Belbahri L."/>
        </authorList>
    </citation>
    <scope>NUCLEOTIDE SEQUENCE [LARGE SCALE GENOMIC DNA]</scope>
    <source>
        <strain evidence="2 3">DSM 102817</strain>
    </source>
</reference>
<keyword evidence="1" id="KW-1133">Transmembrane helix</keyword>
<feature type="transmembrane region" description="Helical" evidence="1">
    <location>
        <begin position="6"/>
        <end position="24"/>
    </location>
</feature>
<gene>
    <name evidence="2" type="ORF">CHM34_06020</name>
</gene>